<sequence length="74" mass="8568">DFMKFNSDYYWTGATYSAGRRAWVWRDGSAVSQETFPIDPKTKKDNCITYSPEKQVSDSLCGTQLQYICKKKLI</sequence>
<dbReference type="InterPro" id="IPR050919">
    <property type="entry name" value="NKG2/CD94_NK_receptors"/>
</dbReference>
<dbReference type="InterPro" id="IPR016186">
    <property type="entry name" value="C-type_lectin-like/link_sf"/>
</dbReference>
<keyword evidence="5" id="KW-1133">Transmembrane helix</keyword>
<keyword evidence="4" id="KW-0735">Signal-anchor</keyword>
<name>A0A8J6DEW2_GALPY</name>
<evidence type="ECO:0000259" key="7">
    <source>
        <dbReference type="PROSITE" id="PS50041"/>
    </source>
</evidence>
<evidence type="ECO:0000256" key="2">
    <source>
        <dbReference type="ARBA" id="ARBA00022692"/>
    </source>
</evidence>
<gene>
    <name evidence="8" type="ORF">J0S82_000314</name>
</gene>
<organism evidence="8 9">
    <name type="scientific">Galemys pyrenaicus</name>
    <name type="common">Iberian desman</name>
    <name type="synonym">Pyrenean desman</name>
    <dbReference type="NCBI Taxonomy" id="202257"/>
    <lineage>
        <taxon>Eukaryota</taxon>
        <taxon>Metazoa</taxon>
        <taxon>Chordata</taxon>
        <taxon>Craniata</taxon>
        <taxon>Vertebrata</taxon>
        <taxon>Euteleostomi</taxon>
        <taxon>Mammalia</taxon>
        <taxon>Eutheria</taxon>
        <taxon>Laurasiatheria</taxon>
        <taxon>Eulipotyphla</taxon>
        <taxon>Talpidae</taxon>
        <taxon>Galemys</taxon>
    </lineage>
</organism>
<dbReference type="GO" id="GO:0045954">
    <property type="term" value="P:positive regulation of natural killer cell mediated cytotoxicity"/>
    <property type="evidence" value="ECO:0007669"/>
    <property type="project" value="TreeGrafter"/>
</dbReference>
<dbReference type="PROSITE" id="PS50041">
    <property type="entry name" value="C_TYPE_LECTIN_2"/>
    <property type="match status" value="1"/>
</dbReference>
<keyword evidence="6" id="KW-0472">Membrane</keyword>
<proteinExistence type="predicted"/>
<evidence type="ECO:0000256" key="4">
    <source>
        <dbReference type="ARBA" id="ARBA00022968"/>
    </source>
</evidence>
<evidence type="ECO:0000313" key="8">
    <source>
        <dbReference type="EMBL" id="KAG8505205.1"/>
    </source>
</evidence>
<keyword evidence="3" id="KW-0430">Lectin</keyword>
<evidence type="ECO:0000256" key="5">
    <source>
        <dbReference type="ARBA" id="ARBA00022989"/>
    </source>
</evidence>
<accession>A0A8J6DEW2</accession>
<evidence type="ECO:0000313" key="9">
    <source>
        <dbReference type="Proteomes" id="UP000700334"/>
    </source>
</evidence>
<keyword evidence="2" id="KW-0812">Transmembrane</keyword>
<feature type="domain" description="C-type lectin" evidence="7">
    <location>
        <begin position="1"/>
        <end position="70"/>
    </location>
</feature>
<keyword evidence="9" id="KW-1185">Reference proteome</keyword>
<dbReference type="Gene3D" id="3.10.100.10">
    <property type="entry name" value="Mannose-Binding Protein A, subunit A"/>
    <property type="match status" value="1"/>
</dbReference>
<dbReference type="GO" id="GO:0030246">
    <property type="term" value="F:carbohydrate binding"/>
    <property type="evidence" value="ECO:0007669"/>
    <property type="project" value="UniProtKB-KW"/>
</dbReference>
<reference evidence="8" key="1">
    <citation type="journal article" date="2021" name="Evol. Appl.">
        <title>The genome of the Pyrenean desman and the effects of bottlenecks and inbreeding on the genomic landscape of an endangered species.</title>
        <authorList>
            <person name="Escoda L."/>
            <person name="Castresana J."/>
        </authorList>
    </citation>
    <scope>NUCLEOTIDE SEQUENCE</scope>
    <source>
        <strain evidence="8">IBE-C5619</strain>
    </source>
</reference>
<dbReference type="AlphaFoldDB" id="A0A8J6DEW2"/>
<dbReference type="OrthoDB" id="8950604at2759"/>
<dbReference type="Pfam" id="PF00059">
    <property type="entry name" value="Lectin_C"/>
    <property type="match status" value="1"/>
</dbReference>
<evidence type="ECO:0000256" key="6">
    <source>
        <dbReference type="ARBA" id="ARBA00023136"/>
    </source>
</evidence>
<dbReference type="EMBL" id="JAGFMF010012267">
    <property type="protein sequence ID" value="KAG8505205.1"/>
    <property type="molecule type" value="Genomic_DNA"/>
</dbReference>
<feature type="non-terminal residue" evidence="8">
    <location>
        <position position="1"/>
    </location>
</feature>
<dbReference type="PANTHER" id="PTHR22800">
    <property type="entry name" value="C-TYPE LECTIN PROTEINS"/>
    <property type="match status" value="1"/>
</dbReference>
<dbReference type="InterPro" id="IPR001304">
    <property type="entry name" value="C-type_lectin-like"/>
</dbReference>
<dbReference type="GO" id="GO:0016020">
    <property type="term" value="C:membrane"/>
    <property type="evidence" value="ECO:0007669"/>
    <property type="project" value="UniProtKB-SubCell"/>
</dbReference>
<evidence type="ECO:0000256" key="1">
    <source>
        <dbReference type="ARBA" id="ARBA00004606"/>
    </source>
</evidence>
<dbReference type="InterPro" id="IPR016187">
    <property type="entry name" value="CTDL_fold"/>
</dbReference>
<dbReference type="SUPFAM" id="SSF56436">
    <property type="entry name" value="C-type lectin-like"/>
    <property type="match status" value="1"/>
</dbReference>
<comment type="subcellular location">
    <subcellularLocation>
        <location evidence="1">Membrane</location>
        <topology evidence="1">Single-pass type II membrane protein</topology>
    </subcellularLocation>
</comment>
<dbReference type="Proteomes" id="UP000700334">
    <property type="component" value="Unassembled WGS sequence"/>
</dbReference>
<protein>
    <submittedName>
        <fullName evidence="8">Natural killer cells antigen CD94</fullName>
    </submittedName>
</protein>
<evidence type="ECO:0000256" key="3">
    <source>
        <dbReference type="ARBA" id="ARBA00022734"/>
    </source>
</evidence>
<dbReference type="GO" id="GO:0002223">
    <property type="term" value="P:stimulatory C-type lectin receptor signaling pathway"/>
    <property type="evidence" value="ECO:0007669"/>
    <property type="project" value="TreeGrafter"/>
</dbReference>
<comment type="caution">
    <text evidence="8">The sequence shown here is derived from an EMBL/GenBank/DDBJ whole genome shotgun (WGS) entry which is preliminary data.</text>
</comment>
<dbReference type="PANTHER" id="PTHR22800:SF252">
    <property type="entry name" value="NATURAL KILLER CELLS ANTIGEN CD94"/>
    <property type="match status" value="1"/>
</dbReference>